<evidence type="ECO:0000256" key="3">
    <source>
        <dbReference type="ARBA" id="ARBA00009014"/>
    </source>
</evidence>
<dbReference type="NCBIfam" id="NF000840">
    <property type="entry name" value="PRK00071.1-3"/>
    <property type="match status" value="1"/>
</dbReference>
<evidence type="ECO:0000256" key="8">
    <source>
        <dbReference type="ARBA" id="ARBA00022840"/>
    </source>
</evidence>
<evidence type="ECO:0000313" key="13">
    <source>
        <dbReference type="EMBL" id="TMM46910.1"/>
    </source>
</evidence>
<evidence type="ECO:0000256" key="1">
    <source>
        <dbReference type="ARBA" id="ARBA00002324"/>
    </source>
</evidence>
<evidence type="ECO:0000256" key="2">
    <source>
        <dbReference type="ARBA" id="ARBA00005019"/>
    </source>
</evidence>
<dbReference type="Proteomes" id="UP000307702">
    <property type="component" value="Unassembled WGS sequence"/>
</dbReference>
<comment type="pathway">
    <text evidence="2 11">Cofactor biosynthesis; NAD(+) biosynthesis; deamido-NAD(+) from nicotinate D-ribonucleotide: step 1/1.</text>
</comment>
<evidence type="ECO:0000256" key="5">
    <source>
        <dbReference type="ARBA" id="ARBA00022679"/>
    </source>
</evidence>
<dbReference type="EC" id="2.7.7.18" evidence="11"/>
<sequence>MTTNNTSIAKSKNMNNGIGILGGTFDPIHLGHTQSAQAVANELGLTKVLLIPAHIPPHKISPELVPHASAKQRAAMVDIACQQSSLFSGDHRELARPGHSYTVETLTELKQQYPNQPLYFIIGMDSLLTFTQWHQYQQILSLCHLVVNTRPNYSINHMNDATKNLLDNYQTSDINELSQLDSGRIFFANDCRFDISSTHIRQRLAQKQSCNGQLLPSVAEFIHKNKLYR</sequence>
<evidence type="ECO:0000256" key="4">
    <source>
        <dbReference type="ARBA" id="ARBA00022642"/>
    </source>
</evidence>
<comment type="catalytic activity">
    <reaction evidence="10 11">
        <text>nicotinate beta-D-ribonucleotide + ATP + H(+) = deamido-NAD(+) + diphosphate</text>
        <dbReference type="Rhea" id="RHEA:22860"/>
        <dbReference type="ChEBI" id="CHEBI:15378"/>
        <dbReference type="ChEBI" id="CHEBI:30616"/>
        <dbReference type="ChEBI" id="CHEBI:33019"/>
        <dbReference type="ChEBI" id="CHEBI:57502"/>
        <dbReference type="ChEBI" id="CHEBI:58437"/>
        <dbReference type="EC" id="2.7.7.18"/>
    </reaction>
</comment>
<dbReference type="Pfam" id="PF01467">
    <property type="entry name" value="CTP_transf_like"/>
    <property type="match status" value="1"/>
</dbReference>
<feature type="domain" description="Cytidyltransferase-like" evidence="12">
    <location>
        <begin position="20"/>
        <end position="203"/>
    </location>
</feature>
<evidence type="ECO:0000256" key="7">
    <source>
        <dbReference type="ARBA" id="ARBA00022741"/>
    </source>
</evidence>
<dbReference type="GO" id="GO:0005524">
    <property type="term" value="F:ATP binding"/>
    <property type="evidence" value="ECO:0007669"/>
    <property type="project" value="UniProtKB-KW"/>
</dbReference>
<keyword evidence="14" id="KW-1185">Reference proteome</keyword>
<accession>A0A8H2JQ68</accession>
<comment type="similarity">
    <text evidence="3 11">Belongs to the NadD family.</text>
</comment>
<keyword evidence="7 11" id="KW-0547">Nucleotide-binding</keyword>
<dbReference type="SUPFAM" id="SSF52374">
    <property type="entry name" value="Nucleotidylyl transferase"/>
    <property type="match status" value="1"/>
</dbReference>
<keyword evidence="9 11" id="KW-0520">NAD</keyword>
<keyword evidence="4 11" id="KW-0662">Pyridine nucleotide biosynthesis</keyword>
<dbReference type="Gene3D" id="3.40.50.620">
    <property type="entry name" value="HUPs"/>
    <property type="match status" value="1"/>
</dbReference>
<keyword evidence="6 11" id="KW-0548">Nucleotidyltransferase</keyword>
<organism evidence="13 14">
    <name type="scientific">Colwellia ponticola</name>
    <dbReference type="NCBI Taxonomy" id="2304625"/>
    <lineage>
        <taxon>Bacteria</taxon>
        <taxon>Pseudomonadati</taxon>
        <taxon>Pseudomonadota</taxon>
        <taxon>Gammaproteobacteria</taxon>
        <taxon>Alteromonadales</taxon>
        <taxon>Colwelliaceae</taxon>
        <taxon>Colwellia</taxon>
    </lineage>
</organism>
<keyword evidence="8 11" id="KW-0067">ATP-binding</keyword>
<dbReference type="OrthoDB" id="5295945at2"/>
<dbReference type="PANTHER" id="PTHR39321:SF3">
    <property type="entry name" value="PHOSPHOPANTETHEINE ADENYLYLTRANSFERASE"/>
    <property type="match status" value="1"/>
</dbReference>
<reference evidence="13 14" key="1">
    <citation type="submission" date="2019-05" db="EMBL/GenBank/DDBJ databases">
        <title>Colwellia ponticola sp. nov., isolated from seawater.</title>
        <authorList>
            <person name="Yoon J.-H."/>
        </authorList>
    </citation>
    <scope>NUCLEOTIDE SEQUENCE [LARGE SCALE GENOMIC DNA]</scope>
    <source>
        <strain evidence="13 14">OISW-25</strain>
    </source>
</reference>
<dbReference type="NCBIfam" id="TIGR00482">
    <property type="entry name" value="nicotinate (nicotinamide) nucleotide adenylyltransferase"/>
    <property type="match status" value="1"/>
</dbReference>
<evidence type="ECO:0000259" key="12">
    <source>
        <dbReference type="Pfam" id="PF01467"/>
    </source>
</evidence>
<dbReference type="CDD" id="cd02165">
    <property type="entry name" value="NMNAT"/>
    <property type="match status" value="1"/>
</dbReference>
<dbReference type="AlphaFoldDB" id="A0A8H2JQ68"/>
<dbReference type="InterPro" id="IPR014729">
    <property type="entry name" value="Rossmann-like_a/b/a_fold"/>
</dbReference>
<dbReference type="InterPro" id="IPR004821">
    <property type="entry name" value="Cyt_trans-like"/>
</dbReference>
<dbReference type="GO" id="GO:0009435">
    <property type="term" value="P:NAD+ biosynthetic process"/>
    <property type="evidence" value="ECO:0007669"/>
    <property type="project" value="UniProtKB-UniRule"/>
</dbReference>
<evidence type="ECO:0000313" key="14">
    <source>
        <dbReference type="Proteomes" id="UP000307702"/>
    </source>
</evidence>
<dbReference type="RefSeq" id="WP_138620671.1">
    <property type="nucleotide sequence ID" value="NZ_SZVP01000002.1"/>
</dbReference>
<gene>
    <name evidence="11 13" type="primary">nadD</name>
    <name evidence="13" type="ORF">FCS21_03825</name>
</gene>
<name>A0A8H2JQ68_9GAMM</name>
<dbReference type="HAMAP" id="MF_00244">
    <property type="entry name" value="NaMN_adenylyltr"/>
    <property type="match status" value="1"/>
</dbReference>
<dbReference type="InterPro" id="IPR005248">
    <property type="entry name" value="NadD/NMNAT"/>
</dbReference>
<evidence type="ECO:0000256" key="10">
    <source>
        <dbReference type="ARBA" id="ARBA00048721"/>
    </source>
</evidence>
<comment type="function">
    <text evidence="1 11">Catalyzes the reversible adenylation of nicotinate mononucleotide (NaMN) to nicotinic acid adenine dinucleotide (NaAD).</text>
</comment>
<protein>
    <recommendedName>
        <fullName evidence="11">Probable nicotinate-nucleotide adenylyltransferase</fullName>
        <ecNumber evidence="11">2.7.7.18</ecNumber>
    </recommendedName>
    <alternativeName>
        <fullName evidence="11">Deamido-NAD(+) diphosphorylase</fullName>
    </alternativeName>
    <alternativeName>
        <fullName evidence="11">Deamido-NAD(+) pyrophosphorylase</fullName>
    </alternativeName>
    <alternativeName>
        <fullName evidence="11">Nicotinate mononucleotide adenylyltransferase</fullName>
        <shortName evidence="11">NaMN adenylyltransferase</shortName>
    </alternativeName>
</protein>
<evidence type="ECO:0000256" key="9">
    <source>
        <dbReference type="ARBA" id="ARBA00023027"/>
    </source>
</evidence>
<evidence type="ECO:0000256" key="11">
    <source>
        <dbReference type="HAMAP-Rule" id="MF_00244"/>
    </source>
</evidence>
<dbReference type="EMBL" id="SZVP01000002">
    <property type="protein sequence ID" value="TMM46910.1"/>
    <property type="molecule type" value="Genomic_DNA"/>
</dbReference>
<dbReference type="GO" id="GO:0004515">
    <property type="term" value="F:nicotinate-nucleotide adenylyltransferase activity"/>
    <property type="evidence" value="ECO:0007669"/>
    <property type="project" value="UniProtKB-UniRule"/>
</dbReference>
<dbReference type="UniPathway" id="UPA00253">
    <property type="reaction ID" value="UER00332"/>
</dbReference>
<dbReference type="PANTHER" id="PTHR39321">
    <property type="entry name" value="NICOTINATE-NUCLEOTIDE ADENYLYLTRANSFERASE-RELATED"/>
    <property type="match status" value="1"/>
</dbReference>
<proteinExistence type="inferred from homology"/>
<evidence type="ECO:0000256" key="6">
    <source>
        <dbReference type="ARBA" id="ARBA00022695"/>
    </source>
</evidence>
<comment type="caution">
    <text evidence="13">The sequence shown here is derived from an EMBL/GenBank/DDBJ whole genome shotgun (WGS) entry which is preliminary data.</text>
</comment>
<keyword evidence="5 11" id="KW-0808">Transferase</keyword>
<dbReference type="NCBIfam" id="NF000839">
    <property type="entry name" value="PRK00071.1-1"/>
    <property type="match status" value="1"/>
</dbReference>